<reference evidence="2" key="1">
    <citation type="submission" date="2024-06" db="EMBL/GenBank/DDBJ databases">
        <title>Sequencing and assembly of the genome of Dyadobacter sp. strain 676, a symbiont of Cyamopsis tetragonoloba.</title>
        <authorList>
            <person name="Guro P."/>
            <person name="Sazanova A."/>
            <person name="Kuznetsova I."/>
            <person name="Belimov A."/>
            <person name="Safronova V."/>
        </authorList>
    </citation>
    <scope>NUCLEOTIDE SEQUENCE</scope>
    <source>
        <strain evidence="2">676</strain>
    </source>
</reference>
<gene>
    <name evidence="2" type="ORF">ABV298_03135</name>
</gene>
<keyword evidence="1" id="KW-0812">Transmembrane</keyword>
<dbReference type="RefSeq" id="WP_353720742.1">
    <property type="nucleotide sequence ID" value="NZ_CP159289.1"/>
</dbReference>
<name>A0AAU8FNU7_9BACT</name>
<dbReference type="SUPFAM" id="SSF51126">
    <property type="entry name" value="Pectin lyase-like"/>
    <property type="match status" value="2"/>
</dbReference>
<keyword evidence="1" id="KW-1133">Transmembrane helix</keyword>
<feature type="transmembrane region" description="Helical" evidence="1">
    <location>
        <begin position="21"/>
        <end position="41"/>
    </location>
</feature>
<sequence>MEKLLQIISMGRDGFVTGRRALWTIFLYCQGIIFLHTTVLGQEISPGANNILYVDIHVNTGASGYTGAGDSWANAVPQLADALRWARAEYAGGDHGWSSGNPLRIFVAKGKYLPAYHIDDRFYTTDGGKNNGFVMVRDVQLYGGFDPAAGIADLDDARILPNVASPGLGTVLNGDLSGNDSPDNFENHAENVHHVVVAGGIVGTGIIDGFTISGGNADETMEDPLAVNGQFVIASAGGGMYLANSSPSVKNSLFYRNTGGMSGGAMIFGSASEPTFTGCTFHSNAAETGAGAGNYTAGPLFNDCVFSGNTALSFGGGVANMQSNSSFTDCRFTGNTADAGGGMSNQGSNPTITNTTFIENTARNGGGMFNGGGLITLNGCGFSGNSVEADGGGLFNGETQVFFSKCIFEGNRADQRGGAMRNDRATVTIRQSRIMANNSPQGGGIINESCPSVLIVNSIVSGNTAQMGGRHDERVGRARCCSQLHIPGQCR</sequence>
<evidence type="ECO:0000313" key="2">
    <source>
        <dbReference type="EMBL" id="XCH25441.1"/>
    </source>
</evidence>
<dbReference type="PANTHER" id="PTHR11319">
    <property type="entry name" value="G PROTEIN-COUPLED RECEPTOR-RELATED"/>
    <property type="match status" value="1"/>
</dbReference>
<dbReference type="PANTHER" id="PTHR11319:SF35">
    <property type="entry name" value="OUTER MEMBRANE PROTEIN PMPC-RELATED"/>
    <property type="match status" value="1"/>
</dbReference>
<keyword evidence="1" id="KW-0472">Membrane</keyword>
<dbReference type="EMBL" id="CP159289">
    <property type="protein sequence ID" value="XCH25441.1"/>
    <property type="molecule type" value="Genomic_DNA"/>
</dbReference>
<accession>A0AAU8FNU7</accession>
<organism evidence="2">
    <name type="scientific">Dyadobacter sp. 676</name>
    <dbReference type="NCBI Taxonomy" id="3088362"/>
    <lineage>
        <taxon>Bacteria</taxon>
        <taxon>Pseudomonadati</taxon>
        <taxon>Bacteroidota</taxon>
        <taxon>Cytophagia</taxon>
        <taxon>Cytophagales</taxon>
        <taxon>Spirosomataceae</taxon>
        <taxon>Dyadobacter</taxon>
    </lineage>
</organism>
<dbReference type="AlphaFoldDB" id="A0AAU8FNU7"/>
<evidence type="ECO:0000256" key="1">
    <source>
        <dbReference type="SAM" id="Phobius"/>
    </source>
</evidence>
<protein>
    <submittedName>
        <fullName evidence="2">Right-handed parallel beta-helix repeat-containing protein</fullName>
    </submittedName>
</protein>
<dbReference type="InterPro" id="IPR011050">
    <property type="entry name" value="Pectin_lyase_fold/virulence"/>
</dbReference>
<proteinExistence type="predicted"/>